<comment type="caution">
    <text evidence="1">The sequence shown here is derived from an EMBL/GenBank/DDBJ whole genome shotgun (WGS) entry which is preliminary data.</text>
</comment>
<gene>
    <name evidence="1" type="ORF">Tci_933634</name>
</gene>
<accession>A0A699XP27</accession>
<dbReference type="AlphaFoldDB" id="A0A699XP27"/>
<dbReference type="EMBL" id="BKCJ011898650">
    <property type="protein sequence ID" value="GFD61665.1"/>
    <property type="molecule type" value="Genomic_DNA"/>
</dbReference>
<name>A0A699XP27_TANCI</name>
<evidence type="ECO:0000313" key="1">
    <source>
        <dbReference type="EMBL" id="GFD61665.1"/>
    </source>
</evidence>
<protein>
    <submittedName>
        <fullName evidence="1">Uncharacterized protein</fullName>
    </submittedName>
</protein>
<proteinExistence type="predicted"/>
<feature type="non-terminal residue" evidence="1">
    <location>
        <position position="1"/>
    </location>
</feature>
<sequence>AVVEATAAAMSAGVAAAAAMVGKE</sequence>
<reference evidence="1" key="1">
    <citation type="journal article" date="2019" name="Sci. Rep.">
        <title>Draft genome of Tanacetum cinerariifolium, the natural source of mosquito coil.</title>
        <authorList>
            <person name="Yamashiro T."/>
            <person name="Shiraishi A."/>
            <person name="Satake H."/>
            <person name="Nakayama K."/>
        </authorList>
    </citation>
    <scope>NUCLEOTIDE SEQUENCE</scope>
</reference>
<organism evidence="1">
    <name type="scientific">Tanacetum cinerariifolium</name>
    <name type="common">Dalmatian daisy</name>
    <name type="synonym">Chrysanthemum cinerariifolium</name>
    <dbReference type="NCBI Taxonomy" id="118510"/>
    <lineage>
        <taxon>Eukaryota</taxon>
        <taxon>Viridiplantae</taxon>
        <taxon>Streptophyta</taxon>
        <taxon>Embryophyta</taxon>
        <taxon>Tracheophyta</taxon>
        <taxon>Spermatophyta</taxon>
        <taxon>Magnoliopsida</taxon>
        <taxon>eudicotyledons</taxon>
        <taxon>Gunneridae</taxon>
        <taxon>Pentapetalae</taxon>
        <taxon>asterids</taxon>
        <taxon>campanulids</taxon>
        <taxon>Asterales</taxon>
        <taxon>Asteraceae</taxon>
        <taxon>Asteroideae</taxon>
        <taxon>Anthemideae</taxon>
        <taxon>Anthemidinae</taxon>
        <taxon>Tanacetum</taxon>
    </lineage>
</organism>